<evidence type="ECO:0000313" key="2">
    <source>
        <dbReference type="EMBL" id="GEN87302.1"/>
    </source>
</evidence>
<dbReference type="OrthoDB" id="9833418at2"/>
<proteinExistence type="predicted"/>
<dbReference type="RefSeq" id="WP_147210285.1">
    <property type="nucleotide sequence ID" value="NZ_BJYM01000007.1"/>
</dbReference>
<name>A0A511ZIM9_9BACI</name>
<gene>
    <name evidence="2" type="ORF">OSO01_20410</name>
</gene>
<keyword evidence="3" id="KW-1185">Reference proteome</keyword>
<dbReference type="Proteomes" id="UP000321558">
    <property type="component" value="Unassembled WGS sequence"/>
</dbReference>
<sequence length="90" mass="10518">MHEPKSKLSKLFNFILLLIIAVSLIMWIFNLTFSLPVNFAEMVEDNAETSVNAIERIEAEMSGQFPDKFTDFSDYIYLKIIRILLLQEMK</sequence>
<comment type="caution">
    <text evidence="2">The sequence shown here is derived from an EMBL/GenBank/DDBJ whole genome shotgun (WGS) entry which is preliminary data.</text>
</comment>
<dbReference type="EMBL" id="BJYM01000007">
    <property type="protein sequence ID" value="GEN87302.1"/>
    <property type="molecule type" value="Genomic_DNA"/>
</dbReference>
<keyword evidence="1" id="KW-0472">Membrane</keyword>
<feature type="transmembrane region" description="Helical" evidence="1">
    <location>
        <begin position="12"/>
        <end position="33"/>
    </location>
</feature>
<keyword evidence="1" id="KW-1133">Transmembrane helix</keyword>
<keyword evidence="1" id="KW-0812">Transmembrane</keyword>
<organism evidence="2 3">
    <name type="scientific">Oceanobacillus sojae</name>
    <dbReference type="NCBI Taxonomy" id="582851"/>
    <lineage>
        <taxon>Bacteria</taxon>
        <taxon>Bacillati</taxon>
        <taxon>Bacillota</taxon>
        <taxon>Bacilli</taxon>
        <taxon>Bacillales</taxon>
        <taxon>Bacillaceae</taxon>
        <taxon>Oceanobacillus</taxon>
    </lineage>
</organism>
<dbReference type="AlphaFoldDB" id="A0A511ZIM9"/>
<evidence type="ECO:0000256" key="1">
    <source>
        <dbReference type="SAM" id="Phobius"/>
    </source>
</evidence>
<reference evidence="2 3" key="1">
    <citation type="submission" date="2019-07" db="EMBL/GenBank/DDBJ databases">
        <title>Whole genome shotgun sequence of Oceanobacillus sojae NBRC 105379.</title>
        <authorList>
            <person name="Hosoyama A."/>
            <person name="Uohara A."/>
            <person name="Ohji S."/>
            <person name="Ichikawa N."/>
        </authorList>
    </citation>
    <scope>NUCLEOTIDE SEQUENCE [LARGE SCALE GENOMIC DNA]</scope>
    <source>
        <strain evidence="2 3">NBRC 105379</strain>
    </source>
</reference>
<accession>A0A511ZIM9</accession>
<evidence type="ECO:0000313" key="3">
    <source>
        <dbReference type="Proteomes" id="UP000321558"/>
    </source>
</evidence>
<protein>
    <submittedName>
        <fullName evidence="2">Uncharacterized protein</fullName>
    </submittedName>
</protein>